<name>A0A9W8P4V4_9AGAR</name>
<feature type="transmembrane region" description="Helical" evidence="1">
    <location>
        <begin position="12"/>
        <end position="34"/>
    </location>
</feature>
<comment type="caution">
    <text evidence="2">The sequence shown here is derived from an EMBL/GenBank/DDBJ whole genome shotgun (WGS) entry which is preliminary data.</text>
</comment>
<gene>
    <name evidence="2" type="ORF">DFH05DRAFT_770506</name>
</gene>
<reference evidence="2 3" key="1">
    <citation type="journal article" date="2023" name="Proc. Natl. Acad. Sci. U.S.A.">
        <title>A global phylogenomic analysis of the shiitake genus Lentinula.</title>
        <authorList>
            <person name="Sierra-Patev S."/>
            <person name="Min B."/>
            <person name="Naranjo-Ortiz M."/>
            <person name="Looney B."/>
            <person name="Konkel Z."/>
            <person name="Slot J.C."/>
            <person name="Sakamoto Y."/>
            <person name="Steenwyk J.L."/>
            <person name="Rokas A."/>
            <person name="Carro J."/>
            <person name="Camarero S."/>
            <person name="Ferreira P."/>
            <person name="Molpeceres G."/>
            <person name="Ruiz-Duenas F.J."/>
            <person name="Serrano A."/>
            <person name="Henrissat B."/>
            <person name="Drula E."/>
            <person name="Hughes K.W."/>
            <person name="Mata J.L."/>
            <person name="Ishikawa N.K."/>
            <person name="Vargas-Isla R."/>
            <person name="Ushijima S."/>
            <person name="Smith C.A."/>
            <person name="Donoghue J."/>
            <person name="Ahrendt S."/>
            <person name="Andreopoulos W."/>
            <person name="He G."/>
            <person name="LaButti K."/>
            <person name="Lipzen A."/>
            <person name="Ng V."/>
            <person name="Riley R."/>
            <person name="Sandor L."/>
            <person name="Barry K."/>
            <person name="Martinez A.T."/>
            <person name="Xiao Y."/>
            <person name="Gibbons J.G."/>
            <person name="Terashima K."/>
            <person name="Grigoriev I.V."/>
            <person name="Hibbett D."/>
        </authorList>
    </citation>
    <scope>NUCLEOTIDE SEQUENCE [LARGE SCALE GENOMIC DNA]</scope>
    <source>
        <strain evidence="2 3">TFB7810</strain>
    </source>
</reference>
<evidence type="ECO:0000313" key="2">
    <source>
        <dbReference type="EMBL" id="KAJ3747065.1"/>
    </source>
</evidence>
<keyword evidence="1" id="KW-0812">Transmembrane</keyword>
<protein>
    <submittedName>
        <fullName evidence="2">Uncharacterized protein</fullName>
    </submittedName>
</protein>
<evidence type="ECO:0000313" key="3">
    <source>
        <dbReference type="Proteomes" id="UP001142393"/>
    </source>
</evidence>
<keyword evidence="3" id="KW-1185">Reference proteome</keyword>
<dbReference type="EMBL" id="JANVFU010000003">
    <property type="protein sequence ID" value="KAJ3747065.1"/>
    <property type="molecule type" value="Genomic_DNA"/>
</dbReference>
<dbReference type="AlphaFoldDB" id="A0A9W8P4V4"/>
<sequence length="238" mass="27357">MDEHFADILCQLIHSIVANILVVFLPFSSAHLPFVGLIRFLHPHPDSHSCFRLPDNYLDKHVHSATACRDFVYPFTSSTTARCPSHSIHSFIPSFLCLFLFFQFFFLNFGLRLWLSQNQKQPEISSSSLQLLNDISRRVVRDAVITLSHSNQFSLAASMQLSTNHSSPRIWMTPSCSSPVAPNIISRRLPEDRHWHPSFNISLVMLSTLLWLRNPVMAICYHSCKYCRFQVQLCLSVH</sequence>
<keyword evidence="1" id="KW-0472">Membrane</keyword>
<feature type="transmembrane region" description="Helical" evidence="1">
    <location>
        <begin position="91"/>
        <end position="111"/>
    </location>
</feature>
<dbReference type="Proteomes" id="UP001142393">
    <property type="component" value="Unassembled WGS sequence"/>
</dbReference>
<accession>A0A9W8P4V4</accession>
<organism evidence="2 3">
    <name type="scientific">Lentinula detonsa</name>
    <dbReference type="NCBI Taxonomy" id="2804962"/>
    <lineage>
        <taxon>Eukaryota</taxon>
        <taxon>Fungi</taxon>
        <taxon>Dikarya</taxon>
        <taxon>Basidiomycota</taxon>
        <taxon>Agaricomycotina</taxon>
        <taxon>Agaricomycetes</taxon>
        <taxon>Agaricomycetidae</taxon>
        <taxon>Agaricales</taxon>
        <taxon>Marasmiineae</taxon>
        <taxon>Omphalotaceae</taxon>
        <taxon>Lentinula</taxon>
    </lineage>
</organism>
<evidence type="ECO:0000256" key="1">
    <source>
        <dbReference type="SAM" id="Phobius"/>
    </source>
</evidence>
<proteinExistence type="predicted"/>
<keyword evidence="1" id="KW-1133">Transmembrane helix</keyword>